<gene>
    <name evidence="1" type="ordered locus">tll2313</name>
</gene>
<accession>Q8DGK4</accession>
<sequence length="266" mass="30058">MLLQKRTGSLGKTDMRNLHFLASQYPTFPHKFIIPHFFVACSQFGADGLPALRSLRKKVVELNLQKADTPDPAGRNQQLQKVVFSAFDVYFHQVDLLECQFFKNTVCTLNASLTLWRVRLHEGYKGGTIALHFDWQQCIVCAQTISIHLDARDRSKSLDTIRIELSHWLEQQHPTAELFVNRVCKVTTVRPYINHQAITGQGIVEAQRLVSTVPEPAANLAKKGITKDMELVKVAETISEAGEETHSKGFSHSTFKLIKIPFSLSM</sequence>
<dbReference type="STRING" id="197221.gene:10748932"/>
<protein>
    <submittedName>
        <fullName evidence="1">Tll2313 protein</fullName>
    </submittedName>
</protein>
<evidence type="ECO:0000313" key="2">
    <source>
        <dbReference type="Proteomes" id="UP000000440"/>
    </source>
</evidence>
<reference evidence="1 2" key="1">
    <citation type="journal article" date="2002" name="DNA Res.">
        <title>Complete genome structure of the thermophilic cyanobacterium Thermosynechococcus elongatus BP-1.</title>
        <authorList>
            <person name="Nakamura Y."/>
            <person name="Kaneko T."/>
            <person name="Sato S."/>
            <person name="Ikeuchi M."/>
            <person name="Katoh H."/>
            <person name="Sasamoto S."/>
            <person name="Watanabe A."/>
            <person name="Iriguchi M."/>
            <person name="Kawashima K."/>
            <person name="Kimura T."/>
            <person name="Kishida Y."/>
            <person name="Kiyokawa C."/>
            <person name="Kohara M."/>
            <person name="Matsumoto M."/>
            <person name="Matsuno A."/>
            <person name="Nakazaki N."/>
            <person name="Shimpo S."/>
            <person name="Sugimoto M."/>
            <person name="Takeuchi C."/>
            <person name="Yamada M."/>
            <person name="Tabata S."/>
        </authorList>
    </citation>
    <scope>NUCLEOTIDE SEQUENCE [LARGE SCALE GENOMIC DNA]</scope>
    <source>
        <strain evidence="2">IAM M-273 / NIES-2133 / BP-1</strain>
    </source>
</reference>
<dbReference type="AlphaFoldDB" id="Q8DGK4"/>
<name>Q8DGK4_THEVB</name>
<proteinExistence type="predicted"/>
<dbReference type="EMBL" id="BA000039">
    <property type="protein sequence ID" value="BAC09865.1"/>
    <property type="molecule type" value="Genomic_DNA"/>
</dbReference>
<keyword evidence="2" id="KW-1185">Reference proteome</keyword>
<evidence type="ECO:0000313" key="1">
    <source>
        <dbReference type="EMBL" id="BAC09865.1"/>
    </source>
</evidence>
<organism evidence="1 2">
    <name type="scientific">Thermosynechococcus vestitus (strain NIES-2133 / IAM M-273 / BP-1)</name>
    <dbReference type="NCBI Taxonomy" id="197221"/>
    <lineage>
        <taxon>Bacteria</taxon>
        <taxon>Bacillati</taxon>
        <taxon>Cyanobacteriota</taxon>
        <taxon>Cyanophyceae</taxon>
        <taxon>Acaryochloridales</taxon>
        <taxon>Thermosynechococcaceae</taxon>
        <taxon>Thermosynechococcus</taxon>
    </lineage>
</organism>
<dbReference type="Proteomes" id="UP000000440">
    <property type="component" value="Chromosome"/>
</dbReference>
<dbReference type="KEGG" id="tel:tll2313"/>
<dbReference type="EnsemblBacteria" id="BAC09865">
    <property type="protein sequence ID" value="BAC09865"/>
    <property type="gene ID" value="BAC09865"/>
</dbReference>